<keyword evidence="3" id="KW-0132">Cell division</keyword>
<dbReference type="GO" id="GO:0031145">
    <property type="term" value="P:anaphase-promoting complex-dependent catabolic process"/>
    <property type="evidence" value="ECO:0007669"/>
    <property type="project" value="TreeGrafter"/>
</dbReference>
<dbReference type="OrthoDB" id="2504561at2759"/>
<reference evidence="9" key="2">
    <citation type="submission" date="2020-01" db="EMBL/GenBank/DDBJ databases">
        <authorList>
            <person name="Korhonen P.K.K."/>
            <person name="Guangxu M.G."/>
            <person name="Wang T.W."/>
            <person name="Stroehlein A.J.S."/>
            <person name="Young N.D."/>
            <person name="Ang C.-S.A."/>
            <person name="Fernando D.W.F."/>
            <person name="Lu H.L."/>
            <person name="Taylor S.T."/>
            <person name="Ehtesham M.E.M."/>
            <person name="Najaraj S.H.N."/>
            <person name="Harsha G.H.G."/>
            <person name="Madugundu A.M."/>
            <person name="Renuse S.R."/>
            <person name="Holt D.H."/>
            <person name="Pandey A.P."/>
            <person name="Papenfuss A.P."/>
            <person name="Gasser R.B.G."/>
            <person name="Fischer K.F."/>
        </authorList>
    </citation>
    <scope>NUCLEOTIDE SEQUENCE</scope>
    <source>
        <strain evidence="9">SSS_KF_BRIS2020</strain>
    </source>
</reference>
<dbReference type="Proteomes" id="UP000070412">
    <property type="component" value="Unassembled WGS sequence"/>
</dbReference>
<evidence type="ECO:0000313" key="11">
    <source>
        <dbReference type="Proteomes" id="UP000070412"/>
    </source>
</evidence>
<keyword evidence="4" id="KW-0498">Mitosis</keyword>
<evidence type="ECO:0000256" key="7">
    <source>
        <dbReference type="SAM" id="MobiDB-lite"/>
    </source>
</evidence>
<gene>
    <name evidence="9" type="ORF">SSS_8437</name>
</gene>
<evidence type="ECO:0000259" key="8">
    <source>
        <dbReference type="Pfam" id="PF12862"/>
    </source>
</evidence>
<dbReference type="GO" id="GO:0051301">
    <property type="term" value="P:cell division"/>
    <property type="evidence" value="ECO:0007669"/>
    <property type="project" value="UniProtKB-KW"/>
</dbReference>
<dbReference type="InterPro" id="IPR037679">
    <property type="entry name" value="Apc5"/>
</dbReference>
<feature type="domain" description="Anaphase-promoting complex subunit 5" evidence="8">
    <location>
        <begin position="434"/>
        <end position="590"/>
    </location>
</feature>
<organism evidence="9">
    <name type="scientific">Sarcoptes scabiei</name>
    <name type="common">Itch mite</name>
    <name type="synonym">Acarus scabiei</name>
    <dbReference type="NCBI Taxonomy" id="52283"/>
    <lineage>
        <taxon>Eukaryota</taxon>
        <taxon>Metazoa</taxon>
        <taxon>Ecdysozoa</taxon>
        <taxon>Arthropoda</taxon>
        <taxon>Chelicerata</taxon>
        <taxon>Arachnida</taxon>
        <taxon>Acari</taxon>
        <taxon>Acariformes</taxon>
        <taxon>Sarcoptiformes</taxon>
        <taxon>Astigmata</taxon>
        <taxon>Psoroptidia</taxon>
        <taxon>Sarcoptoidea</taxon>
        <taxon>Sarcoptidae</taxon>
        <taxon>Sarcoptinae</taxon>
        <taxon>Sarcoptes</taxon>
    </lineage>
</organism>
<dbReference type="GO" id="GO:0070979">
    <property type="term" value="P:protein K11-linked ubiquitination"/>
    <property type="evidence" value="ECO:0007669"/>
    <property type="project" value="TreeGrafter"/>
</dbReference>
<feature type="region of interest" description="Disordered" evidence="7">
    <location>
        <begin position="470"/>
        <end position="495"/>
    </location>
</feature>
<evidence type="ECO:0000313" key="10">
    <source>
        <dbReference type="EnsemblMetazoa" id="KAF7491841.1"/>
    </source>
</evidence>
<comment type="similarity">
    <text evidence="1">Belongs to the APC5 family.</text>
</comment>
<dbReference type="InterPro" id="IPR026000">
    <property type="entry name" value="Apc5_dom"/>
</dbReference>
<evidence type="ECO:0000256" key="2">
    <source>
        <dbReference type="ARBA" id="ARBA00016066"/>
    </source>
</evidence>
<evidence type="ECO:0000256" key="4">
    <source>
        <dbReference type="ARBA" id="ARBA00022776"/>
    </source>
</evidence>
<evidence type="ECO:0000256" key="3">
    <source>
        <dbReference type="ARBA" id="ARBA00022618"/>
    </source>
</evidence>
<reference evidence="10" key="3">
    <citation type="submission" date="2022-06" db="UniProtKB">
        <authorList>
            <consortium name="EnsemblMetazoa"/>
        </authorList>
    </citation>
    <scope>IDENTIFICATION</scope>
</reference>
<dbReference type="PANTHER" id="PTHR12830">
    <property type="entry name" value="ANAPHASE-PROMOTING COMPLEX SUBUNIT 5"/>
    <property type="match status" value="1"/>
</dbReference>
<dbReference type="EMBL" id="WVUK01000058">
    <property type="protein sequence ID" value="KAF7491841.1"/>
    <property type="molecule type" value="Genomic_DNA"/>
</dbReference>
<dbReference type="EnsemblMetazoa" id="SSS_8437s_mrna">
    <property type="protein sequence ID" value="KAF7491841.1"/>
    <property type="gene ID" value="SSS_8437"/>
</dbReference>
<sequence length="1128" mass="130693">MDFSQFLLNESYTISPYKICVASLICSYLDYRNYVDNLPFEMFSDSSNCLALIIHGHMFYRLVMTMDVHINNFYQELILSRSRYLKKKKSLDKSDHMPSSINQNIHKMSLIGIFLRKLIIHHERLSYCETSTLFEQLRHYITQSDDTSSKNNLRNLKNRQKNIEVSQIQDFFGIDLTVVETLMLKLPSNSSKMNEMIRNKMDRLTKRIKHQSKCCHSYRMKRKLSLSKLEKSDAQGLDHSLSHKKPACASSCDMEIEVTINNVNDMSLDQTVYEHRLSSESVKEDSREDSSLFRASRSSDKKITPIDQSYDMSQHYLVKQLMKIQYNEKSALSPQQIIQLIQSKFSIHNSFHYFRFIICNYLANLNLVRDLQDSNALSAFTDSRTNAVNANQIGLQSNIQGTSNNNSTSLNTDFLNKKYKSLFRSINFFNLIEFLKYINALRVNNYSLSKKAFFDYFDLKKPSFDNHHIGDSTEEISPMGNDSTNVSNNNGPASRNDGLAASNPIPFHHRFSSYTNDRNCSAVDVVRGKVLNSNCSNYCWSSLNLAMMYSHYRHYRLAYEALVDCLSLARDKRDEPCIQYALLWILQISSNLDHSKNYKRSSETQFDSYKSKIYVDFDLIENIIGLLLNNHLTLPYISGKAFLHFAHLMFLKPTLSECEQFQFSDILDITDEFKVNFKRNPLLPHPFYLSLRFHFSDILGETLNTFSGILNGYGAGHLAAIFARQFLKMDVIEMILDEQIFFLDSNSSIAVRNLAFYIYFFQGDYHLAINLLRNFKNNFSSYNHRCQQILEQAITEINFEHYLNLGEWNSAISCVNSIRNINITKSLLMLAKLKMRQNQSLAALDCINSIRLNNNLARKIDKFESDDFKSHSHYDHDSIREHRTQCSAIARLINKLKKKSMMNSHSDHSDGLKNTVATEPIHISNHHSKNLNFYERIQPPPPDELEPESERPLIPSLDPYSAIECHLIRGTILKDLSILFECVVDSLSYGFKQLECRSLIQIARLQSELYGQHADAVAIMRFIFHRVHSQANLRDVAASLFVYANIVFKICLQNRNLPSNDSNLKTAMIYIKRAILIWDFIQDRIELEQSLKLAALIAHENNNRIERNFFAKRVALIKNRSNCVSKKD</sequence>
<evidence type="ECO:0000313" key="9">
    <source>
        <dbReference type="EMBL" id="KAF7491841.1"/>
    </source>
</evidence>
<dbReference type="GO" id="GO:0005680">
    <property type="term" value="C:anaphase-promoting complex"/>
    <property type="evidence" value="ECO:0007669"/>
    <property type="project" value="InterPro"/>
</dbReference>
<evidence type="ECO:0000256" key="6">
    <source>
        <dbReference type="ARBA" id="ARBA00023306"/>
    </source>
</evidence>
<reference evidence="11" key="1">
    <citation type="journal article" date="2020" name="PLoS Negl. Trop. Dis.">
        <title>High-quality nuclear genome for Sarcoptes scabiei-A critical resource for a neglected parasite.</title>
        <authorList>
            <person name="Korhonen P.K."/>
            <person name="Gasser R.B."/>
            <person name="Ma G."/>
            <person name="Wang T."/>
            <person name="Stroehlein A.J."/>
            <person name="Young N.D."/>
            <person name="Ang C.S."/>
            <person name="Fernando D.D."/>
            <person name="Lu H.C."/>
            <person name="Taylor S."/>
            <person name="Reynolds S.L."/>
            <person name="Mofiz E."/>
            <person name="Najaraj S.H."/>
            <person name="Gowda H."/>
            <person name="Madugundu A."/>
            <person name="Renuse S."/>
            <person name="Holt D."/>
            <person name="Pandey A."/>
            <person name="Papenfuss A.T."/>
            <person name="Fischer K."/>
        </authorList>
    </citation>
    <scope>NUCLEOTIDE SEQUENCE [LARGE SCALE GENOMIC DNA]</scope>
</reference>
<dbReference type="AlphaFoldDB" id="A0A834RAG5"/>
<dbReference type="PANTHER" id="PTHR12830:SF9">
    <property type="entry name" value="ANAPHASE-PROMOTING COMPLEX SUBUNIT 5"/>
    <property type="match status" value="1"/>
</dbReference>
<evidence type="ECO:0000256" key="1">
    <source>
        <dbReference type="ARBA" id="ARBA00007450"/>
    </source>
</evidence>
<proteinExistence type="inferred from homology"/>
<evidence type="ECO:0000256" key="5">
    <source>
        <dbReference type="ARBA" id="ARBA00022786"/>
    </source>
</evidence>
<dbReference type="Pfam" id="PF12862">
    <property type="entry name" value="ANAPC5"/>
    <property type="match status" value="1"/>
</dbReference>
<feature type="compositionally biased region" description="Polar residues" evidence="7">
    <location>
        <begin position="480"/>
        <end position="493"/>
    </location>
</feature>
<name>A0A834RAG5_SARSC</name>
<keyword evidence="11" id="KW-1185">Reference proteome</keyword>
<dbReference type="GO" id="GO:0045842">
    <property type="term" value="P:positive regulation of mitotic metaphase/anaphase transition"/>
    <property type="evidence" value="ECO:0007669"/>
    <property type="project" value="TreeGrafter"/>
</dbReference>
<keyword evidence="5" id="KW-0833">Ubl conjugation pathway</keyword>
<keyword evidence="6" id="KW-0131">Cell cycle</keyword>
<protein>
    <recommendedName>
        <fullName evidence="2">Anaphase-promoting complex subunit 5</fullName>
    </recommendedName>
</protein>
<accession>A0A834RAG5</accession>